<name>A0A914VDG5_9BILA</name>
<evidence type="ECO:0000259" key="5">
    <source>
        <dbReference type="Pfam" id="PF13873"/>
    </source>
</evidence>
<dbReference type="PANTHER" id="PTHR21411">
    <property type="entry name" value="APONTIC"/>
    <property type="match status" value="1"/>
</dbReference>
<evidence type="ECO:0000313" key="6">
    <source>
        <dbReference type="Proteomes" id="UP000887566"/>
    </source>
</evidence>
<dbReference type="WBParaSite" id="PSAMB.scaffold1859size27172.g15328.t1">
    <property type="protein sequence ID" value="PSAMB.scaffold1859size27172.g15328.t1"/>
    <property type="gene ID" value="PSAMB.scaffold1859size27172.g15328"/>
</dbReference>
<organism evidence="6 7">
    <name type="scientific">Plectus sambesii</name>
    <dbReference type="NCBI Taxonomy" id="2011161"/>
    <lineage>
        <taxon>Eukaryota</taxon>
        <taxon>Metazoa</taxon>
        <taxon>Ecdysozoa</taxon>
        <taxon>Nematoda</taxon>
        <taxon>Chromadorea</taxon>
        <taxon>Plectida</taxon>
        <taxon>Plectina</taxon>
        <taxon>Plectoidea</taxon>
        <taxon>Plectidae</taxon>
        <taxon>Plectus</taxon>
    </lineage>
</organism>
<dbReference type="InterPro" id="IPR028002">
    <property type="entry name" value="Myb_DNA-bind_5"/>
</dbReference>
<accession>A0A914VDG5</accession>
<evidence type="ECO:0000256" key="2">
    <source>
        <dbReference type="ARBA" id="ARBA00016807"/>
    </source>
</evidence>
<dbReference type="Proteomes" id="UP000887566">
    <property type="component" value="Unplaced"/>
</dbReference>
<keyword evidence="6" id="KW-1185">Reference proteome</keyword>
<evidence type="ECO:0000256" key="1">
    <source>
        <dbReference type="ARBA" id="ARBA00011764"/>
    </source>
</evidence>
<comment type="subunit">
    <text evidence="1">Self-associates forming complexes of several hundred monomers.</text>
</comment>
<feature type="domain" description="Myb/SANT-like DNA-binding" evidence="5">
    <location>
        <begin position="25"/>
        <end position="101"/>
    </location>
</feature>
<reference evidence="7" key="1">
    <citation type="submission" date="2022-11" db="UniProtKB">
        <authorList>
            <consortium name="WormBaseParasite"/>
        </authorList>
    </citation>
    <scope>IDENTIFICATION</scope>
</reference>
<protein>
    <recommendedName>
        <fullName evidence="2">Regulatory protein zeste</fullName>
    </recommendedName>
</protein>
<dbReference type="PANTHER" id="PTHR21411:SF0">
    <property type="entry name" value="REGULATORY PROTEIN ZESTE"/>
    <property type="match status" value="1"/>
</dbReference>
<sequence>MLQTTSGMPLFADLLPVAEDNDRTRKPNFSEADKMLLLRMYQDCRKILMTRSMDAATIRQKQDAWQAITNALNERNPTVQRTVGEVRKKWQNLFAMARREVRAAESSGNASVVEQLPWLVKRIVELGNGVDDGDDISLDAQANYAINDASANESTAEDRSFLQRFKDEPQWEDAECASFVSDVGSSLQRGGAPPLATAHVIANDGGEAIGRPRPQSMPVTVNGAANAPCGSSSDRASATTLKRMRPSIVQSPLNEPFLPATASGIAQPAAAEDDTSMGDLSYFRKLERKRRTLEFNHQRQMWALAERKARIECELLELERAKRTLELEERQRQVASGR</sequence>
<evidence type="ECO:0000256" key="3">
    <source>
        <dbReference type="ARBA" id="ARBA00025466"/>
    </source>
</evidence>
<comment type="function">
    <text evidence="3">Involved in transvection phenomena (= synapsis-dependent gene expression), where the synaptic pairing of chromosomes carrying genes with which zeste interacts influences the expression of these genes. Zeste binds to DNA and stimulates transcription from a nearby promoter.</text>
</comment>
<dbReference type="AlphaFoldDB" id="A0A914VDG5"/>
<evidence type="ECO:0000313" key="7">
    <source>
        <dbReference type="WBParaSite" id="PSAMB.scaffold1859size27172.g15328.t1"/>
    </source>
</evidence>
<dbReference type="Pfam" id="PF13873">
    <property type="entry name" value="Myb_DNA-bind_5"/>
    <property type="match status" value="1"/>
</dbReference>
<evidence type="ECO:0000256" key="4">
    <source>
        <dbReference type="SAM" id="Coils"/>
    </source>
</evidence>
<proteinExistence type="predicted"/>
<keyword evidence="4" id="KW-0175">Coiled coil</keyword>
<feature type="coiled-coil region" evidence="4">
    <location>
        <begin position="308"/>
        <end position="338"/>
    </location>
</feature>